<dbReference type="Pfam" id="PF17921">
    <property type="entry name" value="Integrase_H2C2"/>
    <property type="match status" value="1"/>
</dbReference>
<dbReference type="InterPro" id="IPR053134">
    <property type="entry name" value="RNA-dir_DNA_polymerase"/>
</dbReference>
<dbReference type="PANTHER" id="PTHR24559:SF427">
    <property type="entry name" value="RNA-DIRECTED DNA POLYMERASE"/>
    <property type="match status" value="1"/>
</dbReference>
<dbReference type="AlphaFoldDB" id="A0A6L2NPK9"/>
<accession>A0A6L2NPK9</accession>
<keyword evidence="2" id="KW-0695">RNA-directed DNA polymerase</keyword>
<dbReference type="SUPFAM" id="SSF56672">
    <property type="entry name" value="DNA/RNA polymerases"/>
    <property type="match status" value="1"/>
</dbReference>
<reference evidence="2" key="1">
    <citation type="journal article" date="2019" name="Sci. Rep.">
        <title>Draft genome of Tanacetum cinerariifolium, the natural source of mosquito coil.</title>
        <authorList>
            <person name="Yamashiro T."/>
            <person name="Shiraishi A."/>
            <person name="Satake H."/>
            <person name="Nakayama K."/>
        </authorList>
    </citation>
    <scope>NUCLEOTIDE SEQUENCE</scope>
</reference>
<keyword evidence="2" id="KW-0808">Transferase</keyword>
<proteinExistence type="predicted"/>
<dbReference type="Gene3D" id="3.30.70.270">
    <property type="match status" value="1"/>
</dbReference>
<keyword evidence="2" id="KW-0548">Nucleotidyltransferase</keyword>
<dbReference type="InterPro" id="IPR043502">
    <property type="entry name" value="DNA/RNA_pol_sf"/>
</dbReference>
<dbReference type="Gene3D" id="3.10.10.10">
    <property type="entry name" value="HIV Type 1 Reverse Transcriptase, subunit A, domain 1"/>
    <property type="match status" value="1"/>
</dbReference>
<comment type="caution">
    <text evidence="2">The sequence shown here is derived from an EMBL/GenBank/DDBJ whole genome shotgun (WGS) entry which is preliminary data.</text>
</comment>
<gene>
    <name evidence="2" type="ORF">Tci_060276</name>
</gene>
<dbReference type="PANTHER" id="PTHR24559">
    <property type="entry name" value="TRANSPOSON TY3-I GAG-POL POLYPROTEIN"/>
    <property type="match status" value="1"/>
</dbReference>
<organism evidence="2">
    <name type="scientific">Tanacetum cinerariifolium</name>
    <name type="common">Dalmatian daisy</name>
    <name type="synonym">Chrysanthemum cinerariifolium</name>
    <dbReference type="NCBI Taxonomy" id="118510"/>
    <lineage>
        <taxon>Eukaryota</taxon>
        <taxon>Viridiplantae</taxon>
        <taxon>Streptophyta</taxon>
        <taxon>Embryophyta</taxon>
        <taxon>Tracheophyta</taxon>
        <taxon>Spermatophyta</taxon>
        <taxon>Magnoliopsida</taxon>
        <taxon>eudicotyledons</taxon>
        <taxon>Gunneridae</taxon>
        <taxon>Pentapetalae</taxon>
        <taxon>asterids</taxon>
        <taxon>campanulids</taxon>
        <taxon>Asterales</taxon>
        <taxon>Asteraceae</taxon>
        <taxon>Asteroideae</taxon>
        <taxon>Anthemideae</taxon>
        <taxon>Anthemidinae</taxon>
        <taxon>Tanacetum</taxon>
    </lineage>
</organism>
<evidence type="ECO:0000259" key="1">
    <source>
        <dbReference type="Pfam" id="PF17921"/>
    </source>
</evidence>
<dbReference type="Gene3D" id="1.10.340.70">
    <property type="match status" value="1"/>
</dbReference>
<protein>
    <submittedName>
        <fullName evidence="2">Reverse transcriptase domain-containing protein</fullName>
    </submittedName>
</protein>
<dbReference type="InterPro" id="IPR041588">
    <property type="entry name" value="Integrase_H2C2"/>
</dbReference>
<name>A0A6L2NPK9_TANCI</name>
<sequence>MDGSLTRWNSYVKTIRLDAAYETTWKELKQMMIDEYYLRNEVHKIETELWNVSVKGTDIGLTDDIHGNVTSSKPQKIREAICMAHDLMDQDVRAKATNNGALGTCFKCGLQGYYINECLKLRNQNCGNQGGNRGAHERAFVFGGRKAVQDPNVGTGYHQLIVRDEDILNTEFRTRYGHYEFQVMPFGLTNALAKLCSAPILAIPEGSENFVVYCDASHKGLVSVLMQKEKAEEIKEENVKEENLRGMDKEFETRPDGTRCIKSRSWLAHFGGLRDLIMHESHKSKYYIHPKFDKICHDHKQLYLWPNMKADIATYVIKCLTCSKVKAKYQKPSGLLV</sequence>
<dbReference type="GO" id="GO:0003964">
    <property type="term" value="F:RNA-directed DNA polymerase activity"/>
    <property type="evidence" value="ECO:0007669"/>
    <property type="project" value="UniProtKB-KW"/>
</dbReference>
<dbReference type="EMBL" id="BKCJ010009719">
    <property type="protein sequence ID" value="GEU88298.1"/>
    <property type="molecule type" value="Genomic_DNA"/>
</dbReference>
<dbReference type="InterPro" id="IPR043128">
    <property type="entry name" value="Rev_trsase/Diguanyl_cyclase"/>
</dbReference>
<feature type="domain" description="Integrase zinc-binding" evidence="1">
    <location>
        <begin position="273"/>
        <end position="327"/>
    </location>
</feature>
<evidence type="ECO:0000313" key="2">
    <source>
        <dbReference type="EMBL" id="GEU88298.1"/>
    </source>
</evidence>